<name>A0AAU9I5V8_9CILI</name>
<proteinExistence type="predicted"/>
<accession>A0AAU9I5V8</accession>
<dbReference type="InterPro" id="IPR001828">
    <property type="entry name" value="ANF_lig-bd_rcpt"/>
</dbReference>
<feature type="transmembrane region" description="Helical" evidence="5">
    <location>
        <begin position="760"/>
        <end position="781"/>
    </location>
</feature>
<reference evidence="8" key="1">
    <citation type="submission" date="2021-09" db="EMBL/GenBank/DDBJ databases">
        <authorList>
            <consortium name="AG Swart"/>
            <person name="Singh M."/>
            <person name="Singh A."/>
            <person name="Seah K."/>
            <person name="Emmerich C."/>
        </authorList>
    </citation>
    <scope>NUCLEOTIDE SEQUENCE</scope>
    <source>
        <strain evidence="8">ATCC30299</strain>
    </source>
</reference>
<evidence type="ECO:0000313" key="8">
    <source>
        <dbReference type="EMBL" id="CAG9309826.1"/>
    </source>
</evidence>
<feature type="transmembrane region" description="Helical" evidence="5">
    <location>
        <begin position="1061"/>
        <end position="1082"/>
    </location>
</feature>
<evidence type="ECO:0000256" key="3">
    <source>
        <dbReference type="ARBA" id="ARBA00022989"/>
    </source>
</evidence>
<dbReference type="GO" id="GO:0016020">
    <property type="term" value="C:membrane"/>
    <property type="evidence" value="ECO:0007669"/>
    <property type="project" value="UniProtKB-SubCell"/>
</dbReference>
<evidence type="ECO:0000256" key="2">
    <source>
        <dbReference type="ARBA" id="ARBA00022692"/>
    </source>
</evidence>
<keyword evidence="2 5" id="KW-0812">Transmembrane</keyword>
<evidence type="ECO:0000256" key="1">
    <source>
        <dbReference type="ARBA" id="ARBA00004370"/>
    </source>
</evidence>
<dbReference type="EMBL" id="CAJZBQ010000001">
    <property type="protein sequence ID" value="CAG9309826.1"/>
    <property type="molecule type" value="Genomic_DNA"/>
</dbReference>
<feature type="transmembrane region" description="Helical" evidence="5">
    <location>
        <begin position="891"/>
        <end position="912"/>
    </location>
</feature>
<feature type="transmembrane region" description="Helical" evidence="5">
    <location>
        <begin position="1004"/>
        <end position="1022"/>
    </location>
</feature>
<dbReference type="Gene3D" id="3.40.50.2300">
    <property type="match status" value="2"/>
</dbReference>
<dbReference type="AlphaFoldDB" id="A0AAU9I5V8"/>
<dbReference type="Pfam" id="PF01094">
    <property type="entry name" value="ANF_receptor"/>
    <property type="match status" value="1"/>
</dbReference>
<dbReference type="SUPFAM" id="SSF53822">
    <property type="entry name" value="Periplasmic binding protein-like I"/>
    <property type="match status" value="1"/>
</dbReference>
<feature type="transmembrane region" description="Helical" evidence="5">
    <location>
        <begin position="848"/>
        <end position="871"/>
    </location>
</feature>
<comment type="subcellular location">
    <subcellularLocation>
        <location evidence="1">Membrane</location>
    </subcellularLocation>
</comment>
<evidence type="ECO:0000313" key="9">
    <source>
        <dbReference type="Proteomes" id="UP001162131"/>
    </source>
</evidence>
<feature type="transmembrane region" description="Helical" evidence="5">
    <location>
        <begin position="1034"/>
        <end position="1055"/>
    </location>
</feature>
<evidence type="ECO:0000256" key="4">
    <source>
        <dbReference type="ARBA" id="ARBA00023136"/>
    </source>
</evidence>
<keyword evidence="4 5" id="KW-0472">Membrane</keyword>
<protein>
    <recommendedName>
        <fullName evidence="7">Receptor ligand binding region domain-containing protein</fullName>
    </recommendedName>
</protein>
<gene>
    <name evidence="8" type="ORF">BSTOLATCC_MIC41</name>
</gene>
<sequence>MTFGLIFSLIFQLVQSQLLVDLYYSDSTNLELKSYIHAKLNQNYQNQIEVRSSLINSVIDFDKITQNPDIIVDLTFSDSILAYIKEFVAENHIILILIQDFSSSYNDWQFFSHSSQHDHENALSCLISFFNWDEFLIISNNLDQNFHEIFSVKKFNIFHFSETSDNNLVGLFVGKKIKPTGIRNLVILNEGETAGKLLQSLENQSVLKSGSGVILGSRSSWNTKLDGVIGYRELGLENATDYYSYEALSIIKMLDLILSCSDYSNALILRMFLEKSTVNHYMPGNFTVINIKNSQAVPIGSISQGSLTISSNPIFPGNSTLIPNSPYTNVSIWMGDGPSNPLGFPDSPFIVVKDGEKYAFKTAEDTHFFDGFKIVFTHIDCGAEVYEPTFSINCYKKLINEPGMVYLTHGFPSIVYGDIISMRTLNITIPALCEHVSLGALSNKTEYPLFMRIAGNDFYRGTVLVDLIVIFGWKNVLLITENSTSSLLTSHHIKRRLEAVNVNVVNNLEKTLIVENYNHNYFNEHKHLIASLLKYKTRPLILIVPPPSNIYFLEDMYKVGIRRGDVIMIIPSKIAFLYPFIPEKSMRDDLTEILYGGICTQEAEWLGEFGKNQLKGFLKAYPSINVDFRCFAIDAGWLILNALKFTIDQGEDIYDPYVFNSHLRQQRFLGCSGIVSISSQSNDRNSAPIGIYNIRYDYENDILSETLIGAYDQGSLQLFTFYEDMNWYYNTTNIPSDIVKSENGCPFKDSQIEYSVNGAGILYGIAFGITVSTMLLTFYIWKRCWNVEIKPLTEPKLIQFEDYIAMVIILVDFFQFLSVGPDIKNYDIFTYTLTRILSITFMTEGKYLWIHLYFALGGVCAWLLFGITHIFHIGKNSNNSLFNFWKMLSKFSLPIIGNALFLPIVSVFLNAIQCDQQIGSKLTETFVRKDCNTFCWKDWHILWATLSIICLVLYLPLAIYLRPHWDYYEDFINIKTRPLFLMTKSVFQVSIIVLNKTVKPQSQALHGLFYSILLGVFLFIVIKKKPYNDSCMNLWQIISYFAILWSVALSSLYWIVQDRAIEIWITSEYLGWIIFIIIGIYIQKNYCPTMLFNEPGINIVKLFRFSLGKSIKASEINKDLKEQGIKYNLHLSNSKMYLDASGSAYQAVYGKESKVFEEY</sequence>
<evidence type="ECO:0000256" key="6">
    <source>
        <dbReference type="SAM" id="SignalP"/>
    </source>
</evidence>
<dbReference type="InterPro" id="IPR028082">
    <property type="entry name" value="Peripla_BP_I"/>
</dbReference>
<feature type="domain" description="Receptor ligand binding region" evidence="7">
    <location>
        <begin position="438"/>
        <end position="561"/>
    </location>
</feature>
<keyword evidence="3 5" id="KW-1133">Transmembrane helix</keyword>
<feature type="chain" id="PRO_5043751013" description="Receptor ligand binding region domain-containing protein" evidence="6">
    <location>
        <begin position="17"/>
        <end position="1159"/>
    </location>
</feature>
<keyword evidence="9" id="KW-1185">Reference proteome</keyword>
<feature type="signal peptide" evidence="6">
    <location>
        <begin position="1"/>
        <end position="16"/>
    </location>
</feature>
<evidence type="ECO:0000256" key="5">
    <source>
        <dbReference type="SAM" id="Phobius"/>
    </source>
</evidence>
<keyword evidence="6" id="KW-0732">Signal</keyword>
<feature type="transmembrane region" description="Helical" evidence="5">
    <location>
        <begin position="941"/>
        <end position="961"/>
    </location>
</feature>
<dbReference type="Proteomes" id="UP001162131">
    <property type="component" value="Unassembled WGS sequence"/>
</dbReference>
<comment type="caution">
    <text evidence="8">The sequence shown here is derived from an EMBL/GenBank/DDBJ whole genome shotgun (WGS) entry which is preliminary data.</text>
</comment>
<evidence type="ECO:0000259" key="7">
    <source>
        <dbReference type="Pfam" id="PF01094"/>
    </source>
</evidence>
<organism evidence="8 9">
    <name type="scientific">Blepharisma stoltei</name>
    <dbReference type="NCBI Taxonomy" id="1481888"/>
    <lineage>
        <taxon>Eukaryota</taxon>
        <taxon>Sar</taxon>
        <taxon>Alveolata</taxon>
        <taxon>Ciliophora</taxon>
        <taxon>Postciliodesmatophora</taxon>
        <taxon>Heterotrichea</taxon>
        <taxon>Heterotrichida</taxon>
        <taxon>Blepharismidae</taxon>
        <taxon>Blepharisma</taxon>
    </lineage>
</organism>